<sequence>MGDSKDNSLWMSWHDSSWVPANLNSQNIMDYFQNSSNPFYDRTCNNENVKMQRLSMEHLSNMVGIEYMLLHVQEPILYVIRKQHRHSATTVTPMADFYIIDGTIYQAPDLGSVVNSRILSAVNHLQGSFDEARLFSRYHPSKGYWWEFSKEAESKDPEDEAKKAKKKTSKEKAKEETGSAFQRQRVNYLLEELVKKFPFKAIPPPTQIGQQTQSDQRSTTEEPQKEIKVEIKTEPGTKPPPEKKPRLV</sequence>
<feature type="region of interest" description="Disordered" evidence="10">
    <location>
        <begin position="201"/>
        <end position="248"/>
    </location>
</feature>
<evidence type="ECO:0000256" key="8">
    <source>
        <dbReference type="ARBA" id="ARBA00031259"/>
    </source>
</evidence>
<evidence type="ECO:0000256" key="7">
    <source>
        <dbReference type="ARBA" id="ARBA00023242"/>
    </source>
</evidence>
<dbReference type="InterPro" id="IPR038566">
    <property type="entry name" value="Mediator_Med6_sf"/>
</dbReference>
<evidence type="ECO:0000256" key="4">
    <source>
        <dbReference type="ARBA" id="ARBA00023015"/>
    </source>
</evidence>
<comment type="similarity">
    <text evidence="2 9">Belongs to the Mediator complex subunit 6 family.</text>
</comment>
<evidence type="ECO:0000256" key="6">
    <source>
        <dbReference type="ARBA" id="ARBA00023163"/>
    </source>
</evidence>
<keyword evidence="4 9" id="KW-0805">Transcription regulation</keyword>
<feature type="region of interest" description="Disordered" evidence="10">
    <location>
        <begin position="155"/>
        <end position="179"/>
    </location>
</feature>
<evidence type="ECO:0000256" key="9">
    <source>
        <dbReference type="PIRNR" id="PIRNR023869"/>
    </source>
</evidence>
<organism evidence="11">
    <name type="scientific">Eubosmina coregoni</name>
    <dbReference type="NCBI Taxonomy" id="186181"/>
    <lineage>
        <taxon>Eukaryota</taxon>
        <taxon>Metazoa</taxon>
        <taxon>Ecdysozoa</taxon>
        <taxon>Arthropoda</taxon>
        <taxon>Crustacea</taxon>
        <taxon>Branchiopoda</taxon>
        <taxon>Diplostraca</taxon>
        <taxon>Cladocera</taxon>
        <taxon>Anomopoda</taxon>
        <taxon>Bosminidae</taxon>
        <taxon>Eubosmina</taxon>
    </lineage>
</organism>
<comment type="function">
    <text evidence="9">Component of the Mediator complex, a coactivator involved in the regulated transcription of nearly all RNA polymerase II-dependent genes. Mediator functions as a bridge to convey information from gene-specific regulatory proteins to the basal RNA polymerase II transcription machinery. Mediator is recruited to promoters by direct interactions with regulatory proteins and serves as a scaffold for the assembly of a functional preinitiation complex with RNA polymerase II and the general transcription factors.</text>
</comment>
<evidence type="ECO:0000313" key="11">
    <source>
        <dbReference type="EMBL" id="SVE70073.1"/>
    </source>
</evidence>
<proteinExistence type="evidence at transcript level"/>
<comment type="subunit">
    <text evidence="9">Component of the Mediator complex.</text>
</comment>
<protein>
    <recommendedName>
        <fullName evidence="3 9">Mediator of RNA polymerase II transcription subunit 6</fullName>
    </recommendedName>
    <alternativeName>
        <fullName evidence="8 9">Mediator complex subunit 6</fullName>
    </alternativeName>
</protein>
<dbReference type="EMBL" id="LR000454">
    <property type="protein sequence ID" value="SVE70073.1"/>
    <property type="molecule type" value="mRNA"/>
</dbReference>
<dbReference type="GO" id="GO:0003712">
    <property type="term" value="F:transcription coregulator activity"/>
    <property type="evidence" value="ECO:0007669"/>
    <property type="project" value="InterPro"/>
</dbReference>
<reference evidence="11" key="1">
    <citation type="submission" date="2018-08" db="EMBL/GenBank/DDBJ databases">
        <authorList>
            <person name="Cornetti L."/>
        </authorList>
    </citation>
    <scope>NUCLEOTIDE SEQUENCE</scope>
    <source>
        <strain evidence="11">FI-BAL1-1</strain>
    </source>
</reference>
<name>A0A4Y7LRX3_9CRUS</name>
<dbReference type="InterPro" id="IPR016820">
    <property type="entry name" value="Mediator_Med6_met/pln"/>
</dbReference>
<dbReference type="GO" id="GO:0016592">
    <property type="term" value="C:mediator complex"/>
    <property type="evidence" value="ECO:0007669"/>
    <property type="project" value="InterPro"/>
</dbReference>
<keyword evidence="7 9" id="KW-0539">Nucleus</keyword>
<dbReference type="GO" id="GO:0006357">
    <property type="term" value="P:regulation of transcription by RNA polymerase II"/>
    <property type="evidence" value="ECO:0007669"/>
    <property type="project" value="InterPro"/>
</dbReference>
<gene>
    <name evidence="11" type="primary">EOG090X0E0D</name>
</gene>
<comment type="subcellular location">
    <subcellularLocation>
        <location evidence="1 9">Nucleus</location>
    </subcellularLocation>
</comment>
<feature type="compositionally biased region" description="Basic and acidic residues" evidence="10">
    <location>
        <begin position="218"/>
        <end position="248"/>
    </location>
</feature>
<dbReference type="Pfam" id="PF04934">
    <property type="entry name" value="Med6"/>
    <property type="match status" value="1"/>
</dbReference>
<evidence type="ECO:0000256" key="1">
    <source>
        <dbReference type="ARBA" id="ARBA00004123"/>
    </source>
</evidence>
<keyword evidence="6 9" id="KW-0804">Transcription</keyword>
<accession>A0A4Y7LRX3</accession>
<dbReference type="Gene3D" id="3.10.450.580">
    <property type="entry name" value="Mediator complex, subunit Med6"/>
    <property type="match status" value="1"/>
</dbReference>
<evidence type="ECO:0000256" key="3">
    <source>
        <dbReference type="ARBA" id="ARBA00020634"/>
    </source>
</evidence>
<dbReference type="AlphaFoldDB" id="A0A4Y7LRX3"/>
<dbReference type="PANTHER" id="PTHR13104">
    <property type="entry name" value="MED-6-RELATED"/>
    <property type="match status" value="1"/>
</dbReference>
<evidence type="ECO:0000256" key="5">
    <source>
        <dbReference type="ARBA" id="ARBA00023159"/>
    </source>
</evidence>
<keyword evidence="5 9" id="KW-0010">Activator</keyword>
<evidence type="ECO:0000256" key="2">
    <source>
        <dbReference type="ARBA" id="ARBA00007526"/>
    </source>
</evidence>
<evidence type="ECO:0000256" key="10">
    <source>
        <dbReference type="SAM" id="MobiDB-lite"/>
    </source>
</evidence>
<dbReference type="InterPro" id="IPR007018">
    <property type="entry name" value="Mediator_Med6"/>
</dbReference>
<dbReference type="PIRSF" id="PIRSF023869">
    <property type="entry name" value="Mediator_MED6_meta/pln"/>
    <property type="match status" value="1"/>
</dbReference>